<organism evidence="14 15">
    <name type="scientific">Culicoidibacter larvae</name>
    <dbReference type="NCBI Taxonomy" id="2579976"/>
    <lineage>
        <taxon>Bacteria</taxon>
        <taxon>Bacillati</taxon>
        <taxon>Bacillota</taxon>
        <taxon>Culicoidibacteria</taxon>
        <taxon>Culicoidibacterales</taxon>
        <taxon>Culicoidibacteraceae</taxon>
        <taxon>Culicoidibacter</taxon>
    </lineage>
</organism>
<evidence type="ECO:0000256" key="11">
    <source>
        <dbReference type="HAMAP-Rule" id="MF_00022"/>
    </source>
</evidence>
<dbReference type="EC" id="6.1.1.17" evidence="11"/>
<dbReference type="RefSeq" id="WP_138190077.1">
    <property type="nucleotide sequence ID" value="NZ_VBWP01000001.1"/>
</dbReference>
<evidence type="ECO:0000256" key="5">
    <source>
        <dbReference type="ARBA" id="ARBA00022598"/>
    </source>
</evidence>
<gene>
    <name evidence="11" type="primary">gltX</name>
    <name evidence="14" type="ORF">FEZ08_02265</name>
</gene>
<dbReference type="InterPro" id="IPR045462">
    <property type="entry name" value="aa-tRNA-synth_I_cd-bd"/>
</dbReference>
<dbReference type="AlphaFoldDB" id="A0A5R8QJN1"/>
<dbReference type="Gene3D" id="1.10.10.350">
    <property type="match status" value="1"/>
</dbReference>
<comment type="function">
    <text evidence="11">Catalyzes the attachment of glutamate to tRNA(Glu) in a two-step reaction: glutamate is first activated by ATP to form Glu-AMP and then transferred to the acceptor end of tRNA(Glu).</text>
</comment>
<dbReference type="InterPro" id="IPR049940">
    <property type="entry name" value="GluQ/Sye"/>
</dbReference>
<keyword evidence="5 11" id="KW-0436">Ligase</keyword>
<feature type="domain" description="Glutamyl/glutaminyl-tRNA synthetase class Ib catalytic" evidence="12">
    <location>
        <begin position="5"/>
        <end position="324"/>
    </location>
</feature>
<evidence type="ECO:0000256" key="2">
    <source>
        <dbReference type="ARBA" id="ARBA00007894"/>
    </source>
</evidence>
<dbReference type="InterPro" id="IPR033910">
    <property type="entry name" value="GluRS_core"/>
</dbReference>
<dbReference type="HAMAP" id="MF_00022">
    <property type="entry name" value="Glu_tRNA_synth_type1"/>
    <property type="match status" value="1"/>
</dbReference>
<dbReference type="NCBIfam" id="TIGR00464">
    <property type="entry name" value="gltX_bact"/>
    <property type="match status" value="1"/>
</dbReference>
<dbReference type="Proteomes" id="UP000306912">
    <property type="component" value="Unassembled WGS sequence"/>
</dbReference>
<evidence type="ECO:0000256" key="4">
    <source>
        <dbReference type="ARBA" id="ARBA00022490"/>
    </source>
</evidence>
<dbReference type="GO" id="GO:0005524">
    <property type="term" value="F:ATP binding"/>
    <property type="evidence" value="ECO:0007669"/>
    <property type="project" value="UniProtKB-UniRule"/>
</dbReference>
<feature type="domain" description="Aminoacyl-tRNA synthetase class I anticodon-binding" evidence="13">
    <location>
        <begin position="338"/>
        <end position="481"/>
    </location>
</feature>
<dbReference type="PANTHER" id="PTHR43311">
    <property type="entry name" value="GLUTAMATE--TRNA LIGASE"/>
    <property type="match status" value="1"/>
</dbReference>
<dbReference type="InterPro" id="IPR000924">
    <property type="entry name" value="Glu/Gln-tRNA-synth"/>
</dbReference>
<evidence type="ECO:0000313" key="14">
    <source>
        <dbReference type="EMBL" id="TLG77467.1"/>
    </source>
</evidence>
<keyword evidence="7 11" id="KW-0067">ATP-binding</keyword>
<keyword evidence="15" id="KW-1185">Reference proteome</keyword>
<evidence type="ECO:0000256" key="1">
    <source>
        <dbReference type="ARBA" id="ARBA00004496"/>
    </source>
</evidence>
<dbReference type="GO" id="GO:0000049">
    <property type="term" value="F:tRNA binding"/>
    <property type="evidence" value="ECO:0007669"/>
    <property type="project" value="InterPro"/>
</dbReference>
<evidence type="ECO:0000259" key="13">
    <source>
        <dbReference type="Pfam" id="PF19269"/>
    </source>
</evidence>
<comment type="subunit">
    <text evidence="3 11">Monomer.</text>
</comment>
<evidence type="ECO:0000259" key="12">
    <source>
        <dbReference type="Pfam" id="PF00749"/>
    </source>
</evidence>
<dbReference type="EMBL" id="VBWP01000001">
    <property type="protein sequence ID" value="TLG77467.1"/>
    <property type="molecule type" value="Genomic_DNA"/>
</dbReference>
<evidence type="ECO:0000256" key="7">
    <source>
        <dbReference type="ARBA" id="ARBA00022840"/>
    </source>
</evidence>
<feature type="short sequence motif" description="'HIGH' region" evidence="11">
    <location>
        <begin position="11"/>
        <end position="21"/>
    </location>
</feature>
<keyword evidence="8 11" id="KW-0648">Protein biosynthesis</keyword>
<dbReference type="GO" id="GO:0006424">
    <property type="term" value="P:glutamyl-tRNA aminoacylation"/>
    <property type="evidence" value="ECO:0007669"/>
    <property type="project" value="UniProtKB-UniRule"/>
</dbReference>
<dbReference type="Pfam" id="PF19269">
    <property type="entry name" value="Anticodon_2"/>
    <property type="match status" value="1"/>
</dbReference>
<sequence length="481" mass="54792">MMKRVRVRYAPSPTGNLHIGNARTALYVYLFARHFDGDMVLRIEDTDIARNVEGGEESQAEFLHWLGIEWNEGPDVGGNYGPYRQLERLDIYTKHTEQLIADGHAYKCFCTEEELAAERERQMQAGYPSTRYSGHCRNLTAEQIAEYEAEGRAYSVRFKVPTDVEYSWNDMVRGTIKMESKDIGDWVIVKQNGIPTYNYACVIDDSLMEISHVLRGEEHISNTPRQLMVYQAFGFEEPTFGHMSVIVNENRKKLSKRDEAVIQFIEQYRDLGYLPEAMFNFITLLGWSPGGEEEIFTKEQFIEIFDPARLTSSPAMFDRDKLAWINNRYVKAAPLETIVALAQPHLAKAYDLGKHNQAWIEALIALYHDQMSYGAEIVPLSSLFFKDKIELGNEEKEFLAQEGIDATLALFAEKLAALPEFTFAEIKAAMQATGKELGVKGKFLFMPIRIATTGQMHGPELPQTLELLGREQVIARLNDAI</sequence>
<dbReference type="PRINTS" id="PR00987">
    <property type="entry name" value="TRNASYNTHGLU"/>
</dbReference>
<dbReference type="PANTHER" id="PTHR43311:SF2">
    <property type="entry name" value="GLUTAMATE--TRNA LIGASE, MITOCHONDRIAL-RELATED"/>
    <property type="match status" value="1"/>
</dbReference>
<evidence type="ECO:0000256" key="10">
    <source>
        <dbReference type="ARBA" id="ARBA00048351"/>
    </source>
</evidence>
<dbReference type="Pfam" id="PF00749">
    <property type="entry name" value="tRNA-synt_1c"/>
    <property type="match status" value="1"/>
</dbReference>
<name>A0A5R8QJN1_9FIRM</name>
<dbReference type="SUPFAM" id="SSF48163">
    <property type="entry name" value="An anticodon-binding domain of class I aminoacyl-tRNA synthetases"/>
    <property type="match status" value="1"/>
</dbReference>
<dbReference type="GO" id="GO:0008270">
    <property type="term" value="F:zinc ion binding"/>
    <property type="evidence" value="ECO:0007669"/>
    <property type="project" value="InterPro"/>
</dbReference>
<evidence type="ECO:0000313" key="15">
    <source>
        <dbReference type="Proteomes" id="UP000306912"/>
    </source>
</evidence>
<dbReference type="InParanoid" id="A0A5R8QJN1"/>
<protein>
    <recommendedName>
        <fullName evidence="11">Glutamate--tRNA ligase</fullName>
        <ecNumber evidence="11">6.1.1.17</ecNumber>
    </recommendedName>
    <alternativeName>
        <fullName evidence="11">Glutamyl-tRNA synthetase</fullName>
        <shortName evidence="11">GluRS</shortName>
    </alternativeName>
</protein>
<comment type="subcellular location">
    <subcellularLocation>
        <location evidence="1 11">Cytoplasm</location>
    </subcellularLocation>
</comment>
<keyword evidence="4 11" id="KW-0963">Cytoplasm</keyword>
<evidence type="ECO:0000256" key="8">
    <source>
        <dbReference type="ARBA" id="ARBA00022917"/>
    </source>
</evidence>
<keyword evidence="6 11" id="KW-0547">Nucleotide-binding</keyword>
<comment type="caution">
    <text evidence="11">Lacks conserved residue(s) required for the propagation of feature annotation.</text>
</comment>
<dbReference type="InterPro" id="IPR020058">
    <property type="entry name" value="Glu/Gln-tRNA-synth_Ib_cat-dom"/>
</dbReference>
<dbReference type="InterPro" id="IPR008925">
    <property type="entry name" value="aa_tRNA-synth_I_cd-bd_sf"/>
</dbReference>
<evidence type="ECO:0000256" key="9">
    <source>
        <dbReference type="ARBA" id="ARBA00023146"/>
    </source>
</evidence>
<comment type="caution">
    <text evidence="14">The sequence shown here is derived from an EMBL/GenBank/DDBJ whole genome shotgun (WGS) entry which is preliminary data.</text>
</comment>
<dbReference type="InterPro" id="IPR001412">
    <property type="entry name" value="aa-tRNA-synth_I_CS"/>
</dbReference>
<dbReference type="GO" id="GO:0004818">
    <property type="term" value="F:glutamate-tRNA ligase activity"/>
    <property type="evidence" value="ECO:0007669"/>
    <property type="project" value="UniProtKB-UniRule"/>
</dbReference>
<dbReference type="InterPro" id="IPR020751">
    <property type="entry name" value="aa-tRNA-synth_I_codon-bd_sub2"/>
</dbReference>
<dbReference type="FunFam" id="3.40.50.620:FF:000007">
    <property type="entry name" value="Glutamate--tRNA ligase"/>
    <property type="match status" value="1"/>
</dbReference>
<keyword evidence="9 11" id="KW-0030">Aminoacyl-tRNA synthetase</keyword>
<dbReference type="FunFam" id="1.10.10.350:FF:000002">
    <property type="entry name" value="Glutamate--tRNA ligase"/>
    <property type="match status" value="1"/>
</dbReference>
<accession>A0A5R8QJN1</accession>
<evidence type="ECO:0000256" key="3">
    <source>
        <dbReference type="ARBA" id="ARBA00011245"/>
    </source>
</evidence>
<evidence type="ECO:0000256" key="6">
    <source>
        <dbReference type="ARBA" id="ARBA00022741"/>
    </source>
</evidence>
<dbReference type="InterPro" id="IPR014729">
    <property type="entry name" value="Rossmann-like_a/b/a_fold"/>
</dbReference>
<dbReference type="SUPFAM" id="SSF52374">
    <property type="entry name" value="Nucleotidylyl transferase"/>
    <property type="match status" value="1"/>
</dbReference>
<feature type="binding site" evidence="11">
    <location>
        <position position="256"/>
    </location>
    <ligand>
        <name>ATP</name>
        <dbReference type="ChEBI" id="CHEBI:30616"/>
    </ligand>
</feature>
<reference evidence="14 15" key="1">
    <citation type="submission" date="2019-05" db="EMBL/GenBank/DDBJ databases">
        <title>Culicoidintestinum kansasii gen. nov., sp. nov. from the gastrointestinal tract of the biting midge, Culicoides sonorensis.</title>
        <authorList>
            <person name="Neupane S."/>
            <person name="Ghosh A."/>
            <person name="Gunther S."/>
            <person name="Martin K."/>
            <person name="Zurek L."/>
        </authorList>
    </citation>
    <scope>NUCLEOTIDE SEQUENCE [LARGE SCALE GENOMIC DNA]</scope>
    <source>
        <strain evidence="14 15">CS-1</strain>
    </source>
</reference>
<dbReference type="Gene3D" id="3.40.50.620">
    <property type="entry name" value="HUPs"/>
    <property type="match status" value="1"/>
</dbReference>
<dbReference type="FunCoup" id="A0A5R8QJN1">
    <property type="interactions" value="395"/>
</dbReference>
<proteinExistence type="inferred from homology"/>
<comment type="catalytic activity">
    <reaction evidence="10 11">
        <text>tRNA(Glu) + L-glutamate + ATP = L-glutamyl-tRNA(Glu) + AMP + diphosphate</text>
        <dbReference type="Rhea" id="RHEA:23540"/>
        <dbReference type="Rhea" id="RHEA-COMP:9663"/>
        <dbReference type="Rhea" id="RHEA-COMP:9680"/>
        <dbReference type="ChEBI" id="CHEBI:29985"/>
        <dbReference type="ChEBI" id="CHEBI:30616"/>
        <dbReference type="ChEBI" id="CHEBI:33019"/>
        <dbReference type="ChEBI" id="CHEBI:78442"/>
        <dbReference type="ChEBI" id="CHEBI:78520"/>
        <dbReference type="ChEBI" id="CHEBI:456215"/>
        <dbReference type="EC" id="6.1.1.17"/>
    </reaction>
</comment>
<dbReference type="GO" id="GO:0005829">
    <property type="term" value="C:cytosol"/>
    <property type="evidence" value="ECO:0007669"/>
    <property type="project" value="TreeGrafter"/>
</dbReference>
<dbReference type="OrthoDB" id="9807503at2"/>
<comment type="similarity">
    <text evidence="2 11">Belongs to the class-I aminoacyl-tRNA synthetase family. Glutamate--tRNA ligase type 1 subfamily.</text>
</comment>
<dbReference type="CDD" id="cd00808">
    <property type="entry name" value="GluRS_core"/>
    <property type="match status" value="1"/>
</dbReference>
<dbReference type="PROSITE" id="PS00178">
    <property type="entry name" value="AA_TRNA_LIGASE_I"/>
    <property type="match status" value="1"/>
</dbReference>
<feature type="short sequence motif" description="'KMSKS' region" evidence="11">
    <location>
        <begin position="253"/>
        <end position="257"/>
    </location>
</feature>
<dbReference type="InterPro" id="IPR004527">
    <property type="entry name" value="Glu-tRNA-ligase_bac/mito"/>
</dbReference>